<comment type="caution">
    <text evidence="1">The sequence shown here is derived from an EMBL/GenBank/DDBJ whole genome shotgun (WGS) entry which is preliminary data.</text>
</comment>
<organism evidence="1 2">
    <name type="scientific">Aphis craccivora</name>
    <name type="common">Cowpea aphid</name>
    <dbReference type="NCBI Taxonomy" id="307492"/>
    <lineage>
        <taxon>Eukaryota</taxon>
        <taxon>Metazoa</taxon>
        <taxon>Ecdysozoa</taxon>
        <taxon>Arthropoda</taxon>
        <taxon>Hexapoda</taxon>
        <taxon>Insecta</taxon>
        <taxon>Pterygota</taxon>
        <taxon>Neoptera</taxon>
        <taxon>Paraneoptera</taxon>
        <taxon>Hemiptera</taxon>
        <taxon>Sternorrhyncha</taxon>
        <taxon>Aphidomorpha</taxon>
        <taxon>Aphidoidea</taxon>
        <taxon>Aphididae</taxon>
        <taxon>Aphidini</taxon>
        <taxon>Aphis</taxon>
        <taxon>Aphis</taxon>
    </lineage>
</organism>
<dbReference type="EMBL" id="VUJU01009775">
    <property type="protein sequence ID" value="KAF0717702.1"/>
    <property type="molecule type" value="Genomic_DNA"/>
</dbReference>
<dbReference type="OrthoDB" id="409048at2759"/>
<gene>
    <name evidence="1" type="ORF">FWK35_00038982</name>
</gene>
<evidence type="ECO:0000313" key="2">
    <source>
        <dbReference type="Proteomes" id="UP000478052"/>
    </source>
</evidence>
<dbReference type="AlphaFoldDB" id="A0A6G0W0J6"/>
<evidence type="ECO:0000313" key="1">
    <source>
        <dbReference type="EMBL" id="KAF0717702.1"/>
    </source>
</evidence>
<evidence type="ECO:0008006" key="3">
    <source>
        <dbReference type="Google" id="ProtNLM"/>
    </source>
</evidence>
<dbReference type="Proteomes" id="UP000478052">
    <property type="component" value="Unassembled WGS sequence"/>
</dbReference>
<protein>
    <recommendedName>
        <fullName evidence="3">Reverse transcriptase domain-containing protein</fullName>
    </recommendedName>
</protein>
<sequence length="238" mass="27145">MSPLKSRNNVMAKLASTTWGCHNNVLRTTALALVYNVAKYCAPVWAICAHCAKIDVQLNHTMMRIISGKLRSTPTIWLPTLSNKAPPDLRILSHTTKILHKLKTKPVLPLQIDILEHPPLRFKSRAPIWNAETQSESVDYLWTRRWEQSETRNRDLIKEPFKKVPGWDSTKAIWTTLNRIRSEQGICNYLLHKWGMVDSPLCECGETQTIKHMVESCPIAMFKEGLTKLHEGGPTAIK</sequence>
<accession>A0A6G0W0J6</accession>
<reference evidence="1 2" key="1">
    <citation type="submission" date="2019-08" db="EMBL/GenBank/DDBJ databases">
        <title>Whole genome of Aphis craccivora.</title>
        <authorList>
            <person name="Voronova N.V."/>
            <person name="Shulinski R.S."/>
            <person name="Bandarenka Y.V."/>
            <person name="Zhorov D.G."/>
            <person name="Warner D."/>
        </authorList>
    </citation>
    <scope>NUCLEOTIDE SEQUENCE [LARGE SCALE GENOMIC DNA]</scope>
    <source>
        <strain evidence="1">180601</strain>
        <tissue evidence="1">Whole Body</tissue>
    </source>
</reference>
<keyword evidence="2" id="KW-1185">Reference proteome</keyword>
<proteinExistence type="predicted"/>
<name>A0A6G0W0J6_APHCR</name>